<dbReference type="Gene3D" id="3.30.70.2120">
    <property type="match status" value="1"/>
</dbReference>
<name>A0A0P6XPJ4_9CHLR</name>
<dbReference type="InterPro" id="IPR001492">
    <property type="entry name" value="Flagellin"/>
</dbReference>
<dbReference type="GO" id="GO:0005576">
    <property type="term" value="C:extracellular region"/>
    <property type="evidence" value="ECO:0007669"/>
    <property type="project" value="UniProtKB-SubCell"/>
</dbReference>
<dbReference type="Pfam" id="PF00700">
    <property type="entry name" value="Flagellin_C"/>
    <property type="match status" value="1"/>
</dbReference>
<dbReference type="Gene3D" id="1.20.1330.10">
    <property type="entry name" value="f41 fragment of flagellin, N-terminal domain"/>
    <property type="match status" value="1"/>
</dbReference>
<dbReference type="GO" id="GO:0005198">
    <property type="term" value="F:structural molecule activity"/>
    <property type="evidence" value="ECO:0007669"/>
    <property type="project" value="UniProtKB-UniRule"/>
</dbReference>
<evidence type="ECO:0000313" key="7">
    <source>
        <dbReference type="EMBL" id="KPL71088.1"/>
    </source>
</evidence>
<keyword evidence="4" id="KW-0964">Secreted</keyword>
<sequence length="413" mass="42773">MANQDVTRIASNIGALNSLWALTSVNKQLGVAQTRLSTGKRINSAADDPAGLTIATKLNARSQGLQVALSNIGDAKNLLAVAEAGVGRITDILVQMKNKASQAASDTMGSAERDAIKEQLNAYAAQIDDIVDQTAWNGNKLISGNYKDTALSFQTGADANDITNVSGLVNLAATGDTGLGLAVKSTTSEAKVGAQATTVLSAATTSGTINANLTQLGTGTYTVRVTVNSNTGADDKIELLDASGNVMNIAQSDTGTGTVAKSWTTDLHAGGDIDFGNGLVVTFAALTSDTAPVTATVNYSAQGEYTVKAGGSTGNALTTAADYRQLMTTLEEKLDTVNGIMSKIGAFTGRLEFKEEQVSAAQINVEASYNRIMNANMAEEQVNSSKFQILQQTAIAMLAQANQAPASLLTLFK</sequence>
<comment type="caution">
    <text evidence="7">The sequence shown here is derived from an EMBL/GenBank/DDBJ whole genome shotgun (WGS) entry which is preliminary data.</text>
</comment>
<dbReference type="PANTHER" id="PTHR42792">
    <property type="entry name" value="FLAGELLIN"/>
    <property type="match status" value="1"/>
</dbReference>
<dbReference type="AlphaFoldDB" id="A0A0P6XPJ4"/>
<dbReference type="STRING" id="229920.ADM99_12515"/>
<reference evidence="7 8" key="1">
    <citation type="submission" date="2015-07" db="EMBL/GenBank/DDBJ databases">
        <title>Genome sequence of Leptolinea tardivitalis DSM 16556.</title>
        <authorList>
            <person name="Hemp J."/>
            <person name="Ward L.M."/>
            <person name="Pace L.A."/>
            <person name="Fischer W.W."/>
        </authorList>
    </citation>
    <scope>NUCLEOTIDE SEQUENCE [LARGE SCALE GENOMIC DNA]</scope>
    <source>
        <strain evidence="7 8">YMTK-2</strain>
    </source>
</reference>
<dbReference type="PRINTS" id="PR00207">
    <property type="entry name" value="FLAGELLIN"/>
</dbReference>
<evidence type="ECO:0000313" key="8">
    <source>
        <dbReference type="Proteomes" id="UP000050430"/>
    </source>
</evidence>
<dbReference type="RefSeq" id="WP_158423445.1">
    <property type="nucleotide sequence ID" value="NZ_BBYA01000011.1"/>
</dbReference>
<dbReference type="Gene3D" id="6.10.10.10">
    <property type="entry name" value="Flagellar export chaperone, C-terminal domain"/>
    <property type="match status" value="1"/>
</dbReference>
<comment type="function">
    <text evidence="4">Flagellin is the subunit protein which polymerizes to form the filaments of bacterial flagella.</text>
</comment>
<evidence type="ECO:0000256" key="1">
    <source>
        <dbReference type="ARBA" id="ARBA00005709"/>
    </source>
</evidence>
<feature type="domain" description="Flagellin N-terminal" evidence="5">
    <location>
        <begin position="9"/>
        <end position="146"/>
    </location>
</feature>
<evidence type="ECO:0000256" key="3">
    <source>
        <dbReference type="ARBA" id="ARBA00023143"/>
    </source>
</evidence>
<accession>A0A0P6XPJ4</accession>
<comment type="similarity">
    <text evidence="1 4">Belongs to the bacterial flagellin family.</text>
</comment>
<evidence type="ECO:0000256" key="4">
    <source>
        <dbReference type="RuleBase" id="RU362073"/>
    </source>
</evidence>
<dbReference type="SUPFAM" id="SSF64518">
    <property type="entry name" value="Phase 1 flagellin"/>
    <property type="match status" value="1"/>
</dbReference>
<proteinExistence type="inferred from homology"/>
<dbReference type="Proteomes" id="UP000050430">
    <property type="component" value="Unassembled WGS sequence"/>
</dbReference>
<dbReference type="PANTHER" id="PTHR42792:SF2">
    <property type="entry name" value="FLAGELLIN"/>
    <property type="match status" value="1"/>
</dbReference>
<evidence type="ECO:0000259" key="5">
    <source>
        <dbReference type="Pfam" id="PF00669"/>
    </source>
</evidence>
<comment type="subcellular location">
    <subcellularLocation>
        <location evidence="4">Secreted</location>
    </subcellularLocation>
    <subcellularLocation>
        <location evidence="4">Bacterial flagellum</location>
    </subcellularLocation>
</comment>
<dbReference type="GO" id="GO:0009288">
    <property type="term" value="C:bacterial-type flagellum"/>
    <property type="evidence" value="ECO:0007669"/>
    <property type="project" value="UniProtKB-SubCell"/>
</dbReference>
<dbReference type="InterPro" id="IPR001029">
    <property type="entry name" value="Flagellin_N"/>
</dbReference>
<evidence type="ECO:0000256" key="2">
    <source>
        <dbReference type="ARBA" id="ARBA00020110"/>
    </source>
</evidence>
<feature type="domain" description="Flagellin C-terminal" evidence="6">
    <location>
        <begin position="328"/>
        <end position="412"/>
    </location>
</feature>
<keyword evidence="8" id="KW-1185">Reference proteome</keyword>
<dbReference type="PATRIC" id="fig|229920.5.peg.2827"/>
<keyword evidence="3 4" id="KW-0975">Bacterial flagellum</keyword>
<evidence type="ECO:0000259" key="6">
    <source>
        <dbReference type="Pfam" id="PF00700"/>
    </source>
</evidence>
<gene>
    <name evidence="7" type="ORF">ADM99_12515</name>
</gene>
<organism evidence="7 8">
    <name type="scientific">Leptolinea tardivitalis</name>
    <dbReference type="NCBI Taxonomy" id="229920"/>
    <lineage>
        <taxon>Bacteria</taxon>
        <taxon>Bacillati</taxon>
        <taxon>Chloroflexota</taxon>
        <taxon>Anaerolineae</taxon>
        <taxon>Anaerolineales</taxon>
        <taxon>Anaerolineaceae</taxon>
        <taxon>Leptolinea</taxon>
    </lineage>
</organism>
<protein>
    <recommendedName>
        <fullName evidence="2 4">Flagellin</fullName>
    </recommendedName>
</protein>
<dbReference type="Pfam" id="PF00669">
    <property type="entry name" value="Flagellin_N"/>
    <property type="match status" value="1"/>
</dbReference>
<dbReference type="InterPro" id="IPR042187">
    <property type="entry name" value="Flagellin_C_sub2"/>
</dbReference>
<dbReference type="EMBL" id="LGCK01000012">
    <property type="protein sequence ID" value="KPL71088.1"/>
    <property type="molecule type" value="Genomic_DNA"/>
</dbReference>
<dbReference type="OrthoDB" id="9796789at2"/>
<dbReference type="InterPro" id="IPR046358">
    <property type="entry name" value="Flagellin_C"/>
</dbReference>